<keyword evidence="2" id="KW-1185">Reference proteome</keyword>
<proteinExistence type="predicted"/>
<dbReference type="InterPro" id="IPR022259">
    <property type="entry name" value="Acessory_Sec_prot_Asp3"/>
</dbReference>
<dbReference type="EMBL" id="JAFBEI010000017">
    <property type="protein sequence ID" value="MBM7636166.1"/>
    <property type="molecule type" value="Genomic_DNA"/>
</dbReference>
<dbReference type="RefSeq" id="WP_205017058.1">
    <property type="nucleotide sequence ID" value="NZ_JAFBEI010000017.1"/>
</dbReference>
<dbReference type="Proteomes" id="UP000809081">
    <property type="component" value="Unassembled WGS sequence"/>
</dbReference>
<evidence type="ECO:0000313" key="2">
    <source>
        <dbReference type="Proteomes" id="UP000809081"/>
    </source>
</evidence>
<reference evidence="1 2" key="1">
    <citation type="submission" date="2021-01" db="EMBL/GenBank/DDBJ databases">
        <title>Genomic Encyclopedia of Type Strains, Phase IV (KMG-IV): sequencing the most valuable type-strain genomes for metagenomic binning, comparative biology and taxonomic classification.</title>
        <authorList>
            <person name="Goeker M."/>
        </authorList>
    </citation>
    <scope>NUCLEOTIDE SEQUENCE [LARGE SCALE GENOMIC DNA]</scope>
    <source>
        <strain evidence="1 2">DSM 27513</strain>
    </source>
</reference>
<accession>A0ABS2PM46</accession>
<dbReference type="NCBIfam" id="TIGR03711">
    <property type="entry name" value="acc_sec_asp3"/>
    <property type="match status" value="1"/>
</dbReference>
<evidence type="ECO:0000313" key="1">
    <source>
        <dbReference type="EMBL" id="MBM7636166.1"/>
    </source>
</evidence>
<organism evidence="1 2">
    <name type="scientific">Streptococcus saliviloxodontae</name>
    <dbReference type="NCBI Taxonomy" id="1349416"/>
    <lineage>
        <taxon>Bacteria</taxon>
        <taxon>Bacillati</taxon>
        <taxon>Bacillota</taxon>
        <taxon>Bacilli</taxon>
        <taxon>Lactobacillales</taxon>
        <taxon>Streptococcaceae</taxon>
        <taxon>Streptococcus</taxon>
    </lineage>
</organism>
<dbReference type="Pfam" id="PF15432">
    <property type="entry name" value="Sec-ASP3"/>
    <property type="match status" value="1"/>
</dbReference>
<sequence length="177" mass="20696">MTTRTLLKRLEWTEMRKDGAYLYGSKIDFYDDYVVFDNERLASGKPIVSFVSRTNYQGNRFSPQLPLLEPGKSYELVADLETSPANRYYLELDFFNRQNEGISSQVLRVGQHQFTCPDDTFTYQITVRSAGCHRLQFRNLALYQEQEEVVEREQIASYQKEDLPEELDIIRGLIGLE</sequence>
<comment type="caution">
    <text evidence="1">The sequence shown here is derived from an EMBL/GenBank/DDBJ whole genome shotgun (WGS) entry which is preliminary data.</text>
</comment>
<gene>
    <name evidence="1" type="ORF">JOC31_000985</name>
</gene>
<protein>
    <submittedName>
        <fullName evidence="1">Accessory secretory protein Asp3</fullName>
    </submittedName>
</protein>
<name>A0ABS2PM46_9STRE</name>